<accession>A0A2S6FZT8</accession>
<feature type="compositionally biased region" description="Basic and acidic residues" evidence="2">
    <location>
        <begin position="290"/>
        <end position="300"/>
    </location>
</feature>
<keyword evidence="1" id="KW-0802">TPR repeat</keyword>
<dbReference type="Pfam" id="PF13432">
    <property type="entry name" value="TPR_16"/>
    <property type="match status" value="1"/>
</dbReference>
<dbReference type="Proteomes" id="UP000239863">
    <property type="component" value="Unassembled WGS sequence"/>
</dbReference>
<evidence type="ECO:0000256" key="3">
    <source>
        <dbReference type="SAM" id="Phobius"/>
    </source>
</evidence>
<feature type="region of interest" description="Disordered" evidence="2">
    <location>
        <begin position="276"/>
        <end position="300"/>
    </location>
</feature>
<name>A0A2S6FZT8_9CLOT</name>
<dbReference type="InterPro" id="IPR011990">
    <property type="entry name" value="TPR-like_helical_dom_sf"/>
</dbReference>
<organism evidence="4 5">
    <name type="scientific">Clostridium algidicarnis DSM 15099</name>
    <dbReference type="NCBI Taxonomy" id="1121295"/>
    <lineage>
        <taxon>Bacteria</taxon>
        <taxon>Bacillati</taxon>
        <taxon>Bacillota</taxon>
        <taxon>Clostridia</taxon>
        <taxon>Eubacteriales</taxon>
        <taxon>Clostridiaceae</taxon>
        <taxon>Clostridium</taxon>
    </lineage>
</organism>
<proteinExistence type="predicted"/>
<dbReference type="Pfam" id="PF13181">
    <property type="entry name" value="TPR_8"/>
    <property type="match status" value="1"/>
</dbReference>
<dbReference type="PROSITE" id="PS50005">
    <property type="entry name" value="TPR"/>
    <property type="match status" value="1"/>
</dbReference>
<dbReference type="SUPFAM" id="SSF81901">
    <property type="entry name" value="HCP-like"/>
    <property type="match status" value="1"/>
</dbReference>
<dbReference type="AlphaFoldDB" id="A0A2S6FZT8"/>
<keyword evidence="3" id="KW-1133">Transmembrane helix</keyword>
<evidence type="ECO:0000313" key="5">
    <source>
        <dbReference type="Proteomes" id="UP000239863"/>
    </source>
</evidence>
<dbReference type="Pfam" id="PF13174">
    <property type="entry name" value="TPR_6"/>
    <property type="match status" value="1"/>
</dbReference>
<dbReference type="SMART" id="SM00028">
    <property type="entry name" value="TPR"/>
    <property type="match status" value="4"/>
</dbReference>
<dbReference type="Gene3D" id="1.25.40.10">
    <property type="entry name" value="Tetratricopeptide repeat domain"/>
    <property type="match status" value="1"/>
</dbReference>
<evidence type="ECO:0000256" key="2">
    <source>
        <dbReference type="SAM" id="MobiDB-lite"/>
    </source>
</evidence>
<dbReference type="OrthoDB" id="369370at2"/>
<evidence type="ECO:0000313" key="4">
    <source>
        <dbReference type="EMBL" id="PPK49153.1"/>
    </source>
</evidence>
<dbReference type="RefSeq" id="WP_104409178.1">
    <property type="nucleotide sequence ID" value="NZ_PTIS01000002.1"/>
</dbReference>
<evidence type="ECO:0000256" key="1">
    <source>
        <dbReference type="PROSITE-ProRule" id="PRU00339"/>
    </source>
</evidence>
<dbReference type="InterPro" id="IPR019734">
    <property type="entry name" value="TPR_rpt"/>
</dbReference>
<feature type="repeat" description="TPR" evidence="1">
    <location>
        <begin position="152"/>
        <end position="185"/>
    </location>
</feature>
<gene>
    <name evidence="4" type="ORF">BD821_10266</name>
</gene>
<keyword evidence="3" id="KW-0812">Transmembrane</keyword>
<reference evidence="4 5" key="1">
    <citation type="submission" date="2018-02" db="EMBL/GenBank/DDBJ databases">
        <title>Genomic Encyclopedia of Archaeal and Bacterial Type Strains, Phase II (KMG-II): from individual species to whole genera.</title>
        <authorList>
            <person name="Goeker M."/>
        </authorList>
    </citation>
    <scope>NUCLEOTIDE SEQUENCE [LARGE SCALE GENOMIC DNA]</scope>
    <source>
        <strain evidence="4 5">DSM 15099</strain>
    </source>
</reference>
<protein>
    <submittedName>
        <fullName evidence="4">Tetratricopeptide repeat protein</fullName>
    </submittedName>
</protein>
<feature type="transmembrane region" description="Helical" evidence="3">
    <location>
        <begin position="12"/>
        <end position="40"/>
    </location>
</feature>
<comment type="caution">
    <text evidence="4">The sequence shown here is derived from an EMBL/GenBank/DDBJ whole genome shotgun (WGS) entry which is preliminary data.</text>
</comment>
<sequence length="300" mass="34365">MKTKLTKILPDLVFAIIIFSSIYMGYPLVGKILLAVYFLYLIYKSLPAIYATAGGNAYKKGDKEKALTYFKKAANSKNAKANFISSYGYLLLRDGKITESEPYLEKAVELDDKLPQIKYSSLLNLSLLRWKQGRIPEAIKIAEDLKPNYLNSVVYEVLGYYYISNGNYKKAKTFNEEALLYDEDDDVIKDNMAQTHYFLSEYEEAEKIYSKIVPDVAFPEAYYYYALIKIEMGEIAEAKKLLEIALSKKVSFMSNINEEIIKNKLNEINSLIELKSIDEPNNPDDSNNLDDLHTQDQSEN</sequence>
<keyword evidence="3" id="KW-0472">Membrane</keyword>
<dbReference type="EMBL" id="PTIS01000002">
    <property type="protein sequence ID" value="PPK49153.1"/>
    <property type="molecule type" value="Genomic_DNA"/>
</dbReference>
<dbReference type="STRING" id="37659.GCA_000703125_01662"/>